<organism evidence="1 2">
    <name type="scientific">Pseudanabaena catenata USMAC16</name>
    <dbReference type="NCBI Taxonomy" id="1855837"/>
    <lineage>
        <taxon>Bacteria</taxon>
        <taxon>Bacillati</taxon>
        <taxon>Cyanobacteriota</taxon>
        <taxon>Cyanophyceae</taxon>
        <taxon>Pseudanabaenales</taxon>
        <taxon>Pseudanabaenaceae</taxon>
        <taxon>Pseudanabaena</taxon>
    </lineage>
</organism>
<accession>A0A9X4MFN8</accession>
<dbReference type="RefSeq" id="WP_009629132.1">
    <property type="nucleotide sequence ID" value="NZ_VBTY01000248.1"/>
</dbReference>
<proteinExistence type="predicted"/>
<keyword evidence="2" id="KW-1185">Reference proteome</keyword>
<name>A0A9X4MFN8_9CYAN</name>
<dbReference type="AlphaFoldDB" id="A0A9X4MFN8"/>
<dbReference type="EMBL" id="VBTY01000248">
    <property type="protein sequence ID" value="MDG3496931.1"/>
    <property type="molecule type" value="Genomic_DNA"/>
</dbReference>
<comment type="caution">
    <text evidence="1">The sequence shown here is derived from an EMBL/GenBank/DDBJ whole genome shotgun (WGS) entry which is preliminary data.</text>
</comment>
<dbReference type="Proteomes" id="UP001152872">
    <property type="component" value="Unassembled WGS sequence"/>
</dbReference>
<sequence length="83" mass="9140">MSETAIATLIVAPEETNPLLEILWEIEQYQQEGNPLIELTAIGLEDFSEATAQSQEHSLSIQRTLDSLKKASPIAAPMTIRGF</sequence>
<gene>
    <name evidence="1" type="ORF">FEV09_20535</name>
</gene>
<evidence type="ECO:0000313" key="1">
    <source>
        <dbReference type="EMBL" id="MDG3496931.1"/>
    </source>
</evidence>
<evidence type="ECO:0000313" key="2">
    <source>
        <dbReference type="Proteomes" id="UP001152872"/>
    </source>
</evidence>
<protein>
    <submittedName>
        <fullName evidence="1">Uncharacterized protein</fullName>
    </submittedName>
</protein>
<reference evidence="1" key="1">
    <citation type="submission" date="2019-05" db="EMBL/GenBank/DDBJ databases">
        <title>Whole genome sequencing of Pseudanabaena catenata USMAC16.</title>
        <authorList>
            <person name="Khan Z."/>
            <person name="Omar W.M."/>
            <person name="Convey P."/>
            <person name="Merican F."/>
            <person name="Najimudin N."/>
        </authorList>
    </citation>
    <scope>NUCLEOTIDE SEQUENCE</scope>
    <source>
        <strain evidence="1">USMAC16</strain>
    </source>
</reference>